<name>A0ABD0YMC9_9HEMI</name>
<feature type="transmembrane region" description="Helical" evidence="1">
    <location>
        <begin position="192"/>
        <end position="213"/>
    </location>
</feature>
<dbReference type="AlphaFoldDB" id="A0ABD0YMC9"/>
<comment type="caution">
    <text evidence="2">The sequence shown here is derived from an EMBL/GenBank/DDBJ whole genome shotgun (WGS) entry which is preliminary data.</text>
</comment>
<keyword evidence="3" id="KW-1185">Reference proteome</keyword>
<reference evidence="2 3" key="1">
    <citation type="submission" date="2024-07" db="EMBL/GenBank/DDBJ databases">
        <title>Chromosome-level genome assembly of the water stick insect Ranatra chinensis (Heteroptera: Nepidae).</title>
        <authorList>
            <person name="Liu X."/>
        </authorList>
    </citation>
    <scope>NUCLEOTIDE SEQUENCE [LARGE SCALE GENOMIC DNA]</scope>
    <source>
        <strain evidence="2">Cailab_2021Rc</strain>
        <tissue evidence="2">Muscle</tissue>
    </source>
</reference>
<sequence length="287" mass="33571">MQFKEGIKRCCKFFILNVSNISNNKSEIVSRFIGCFAPVLIPPLHIATLYYFWHQFSRRVDKRYCSCSCWDTVFKGTYESGIASYKHIYFNASSNTFKIWALTVVCVIAFYESMRRLVLLGLEKKLRYNMLVLFLSAIFSHYYSWWAYLNYWNDEYYAQWNHQLFFTITELISTGLVLQLADDRVTMTARKVLIIVGISVIHIIAGSWDQFFINVIQGEGRSDQVVRDISFMIPDLLHGILPLLELRRYTSKTKHYSHQSTLSTEFRREVITIAVVISIGLFICSML</sequence>
<feature type="transmembrane region" description="Helical" evidence="1">
    <location>
        <begin position="126"/>
        <end position="148"/>
    </location>
</feature>
<keyword evidence="1" id="KW-0472">Membrane</keyword>
<dbReference type="EMBL" id="JBFDAA010000005">
    <property type="protein sequence ID" value="KAL1132421.1"/>
    <property type="molecule type" value="Genomic_DNA"/>
</dbReference>
<keyword evidence="1" id="KW-1133">Transmembrane helix</keyword>
<feature type="transmembrane region" description="Helical" evidence="1">
    <location>
        <begin position="160"/>
        <end position="180"/>
    </location>
</feature>
<feature type="transmembrane region" description="Helical" evidence="1">
    <location>
        <begin position="32"/>
        <end position="53"/>
    </location>
</feature>
<feature type="transmembrane region" description="Helical" evidence="1">
    <location>
        <begin position="97"/>
        <end position="114"/>
    </location>
</feature>
<organism evidence="2 3">
    <name type="scientific">Ranatra chinensis</name>
    <dbReference type="NCBI Taxonomy" id="642074"/>
    <lineage>
        <taxon>Eukaryota</taxon>
        <taxon>Metazoa</taxon>
        <taxon>Ecdysozoa</taxon>
        <taxon>Arthropoda</taxon>
        <taxon>Hexapoda</taxon>
        <taxon>Insecta</taxon>
        <taxon>Pterygota</taxon>
        <taxon>Neoptera</taxon>
        <taxon>Paraneoptera</taxon>
        <taxon>Hemiptera</taxon>
        <taxon>Heteroptera</taxon>
        <taxon>Panheteroptera</taxon>
        <taxon>Nepomorpha</taxon>
        <taxon>Nepidae</taxon>
        <taxon>Ranatrinae</taxon>
        <taxon>Ranatra</taxon>
    </lineage>
</organism>
<keyword evidence="1" id="KW-0812">Transmembrane</keyword>
<protein>
    <submittedName>
        <fullName evidence="2">Uncharacterized protein</fullName>
    </submittedName>
</protein>
<accession>A0ABD0YMC9</accession>
<proteinExistence type="predicted"/>
<evidence type="ECO:0000256" key="1">
    <source>
        <dbReference type="SAM" id="Phobius"/>
    </source>
</evidence>
<dbReference type="PANTHER" id="PTHR39074">
    <property type="entry name" value="AGAP007547-PA"/>
    <property type="match status" value="1"/>
</dbReference>
<gene>
    <name evidence="2" type="ORF">AAG570_010376</name>
</gene>
<dbReference type="PANTHER" id="PTHR39074:SF1">
    <property type="entry name" value="AGAP007547-PA"/>
    <property type="match status" value="1"/>
</dbReference>
<dbReference type="Proteomes" id="UP001558652">
    <property type="component" value="Unassembled WGS sequence"/>
</dbReference>
<evidence type="ECO:0000313" key="2">
    <source>
        <dbReference type="EMBL" id="KAL1132421.1"/>
    </source>
</evidence>
<evidence type="ECO:0000313" key="3">
    <source>
        <dbReference type="Proteomes" id="UP001558652"/>
    </source>
</evidence>